<sequence length="666" mass="73924">MPEGLTIVLLGALVSVVLVFLYFQLSRWLDGPGSLAPVALYTDTSARMGVEEIAALDPQQFEPMPSQMALGYSSSARWFRLVAPPDTLFRHLVVSVQPSYLDNVRFYLPDSSQPSGWRVEQQGDRFAFADRSRKDLAFAADAWLEDGEVVLVRVQTRNAHSLRVRMLEADDATQENALTLASVGVYCGAVLVLGLASALSAVVYRDRYWAVNALFQLATLVTMFVYFGLASQFFLDRQPAVADMLSLVCGFVQFFLGTLFYRLFYEQYGMPRWLLVLQSVALGVLALQLVMVLSGQIEAALRLYALTVGFVVFLGVAALAVLQCQDSFMRNLLRLNLLSTTMFFVLLGLSHLGWLSANFMQLYPGVFINLLTAVVLHLALLRHNTLLAREQGEARRALLVSQEQVAMERRQREEEGHFFGMLMHEMRSPLAVIAVAVGSLQRKLRALVPEETEHDGLSRNVRRIEESVGQMRGVLQQVQAVSEMEHSLRHEPARSPQVAHGVTRMGTLFGLVHAREAEQERVQLRGMVADPEASTWAEERVIGGRLVLEMMICNLVDNALKYSLADTPVVLDAQLREAGVTEGEGAGRCLAVTVTNRVGDVGMPDPERLFSKYYRAPGAHQFSGSGLGLYWVRGMTRMLGGDVQYGVEGADQVRFSLILPLVDDKV</sequence>
<dbReference type="EC" id="2.7.13.3" evidence="2"/>
<keyword evidence="5" id="KW-1133">Transmembrane helix</keyword>
<dbReference type="InterPro" id="IPR036890">
    <property type="entry name" value="HATPase_C_sf"/>
</dbReference>
<evidence type="ECO:0000313" key="8">
    <source>
        <dbReference type="Proteomes" id="UP001156903"/>
    </source>
</evidence>
<dbReference type="PROSITE" id="PS50109">
    <property type="entry name" value="HIS_KIN"/>
    <property type="match status" value="1"/>
</dbReference>
<feature type="transmembrane region" description="Helical" evidence="5">
    <location>
        <begin position="7"/>
        <end position="25"/>
    </location>
</feature>
<evidence type="ECO:0000256" key="1">
    <source>
        <dbReference type="ARBA" id="ARBA00000085"/>
    </source>
</evidence>
<feature type="transmembrane region" description="Helical" evidence="5">
    <location>
        <begin position="362"/>
        <end position="381"/>
    </location>
</feature>
<accession>A0ABQ6C520</accession>
<dbReference type="InterPro" id="IPR003661">
    <property type="entry name" value="HisK_dim/P_dom"/>
</dbReference>
<dbReference type="InterPro" id="IPR011622">
    <property type="entry name" value="7TMR_DISM_rcpt_extracell_dom2"/>
</dbReference>
<feature type="domain" description="Histidine kinase" evidence="6">
    <location>
        <begin position="421"/>
        <end position="663"/>
    </location>
</feature>
<reference evidence="8" key="1">
    <citation type="journal article" date="2019" name="Int. J. Syst. Evol. Microbiol.">
        <title>The Global Catalogue of Microorganisms (GCM) 10K type strain sequencing project: providing services to taxonomists for standard genome sequencing and annotation.</title>
        <authorList>
            <consortium name="The Broad Institute Genomics Platform"/>
            <consortium name="The Broad Institute Genome Sequencing Center for Infectious Disease"/>
            <person name="Wu L."/>
            <person name="Ma J."/>
        </authorList>
    </citation>
    <scope>NUCLEOTIDE SEQUENCE [LARGE SCALE GENOMIC DNA]</scope>
    <source>
        <strain evidence="8">NBRC 109341</strain>
    </source>
</reference>
<proteinExistence type="predicted"/>
<feature type="transmembrane region" description="Helical" evidence="5">
    <location>
        <begin position="183"/>
        <end position="204"/>
    </location>
</feature>
<dbReference type="Proteomes" id="UP001156903">
    <property type="component" value="Unassembled WGS sequence"/>
</dbReference>
<dbReference type="Gene3D" id="1.10.287.130">
    <property type="match status" value="1"/>
</dbReference>
<evidence type="ECO:0000256" key="4">
    <source>
        <dbReference type="ARBA" id="ARBA00022777"/>
    </source>
</evidence>
<dbReference type="Gene3D" id="2.60.40.2380">
    <property type="match status" value="1"/>
</dbReference>
<dbReference type="Gene3D" id="3.30.565.10">
    <property type="entry name" value="Histidine kinase-like ATPase, C-terminal domain"/>
    <property type="match status" value="1"/>
</dbReference>
<dbReference type="SMART" id="SM00388">
    <property type="entry name" value="HisKA"/>
    <property type="match status" value="1"/>
</dbReference>
<comment type="catalytic activity">
    <reaction evidence="1">
        <text>ATP + protein L-histidine = ADP + protein N-phospho-L-histidine.</text>
        <dbReference type="EC" id="2.7.13.3"/>
    </reaction>
</comment>
<name>A0ABQ6C520_9BURK</name>
<evidence type="ECO:0000256" key="2">
    <source>
        <dbReference type="ARBA" id="ARBA00012438"/>
    </source>
</evidence>
<dbReference type="SUPFAM" id="SSF47384">
    <property type="entry name" value="Homodimeric domain of signal transducing histidine kinase"/>
    <property type="match status" value="1"/>
</dbReference>
<organism evidence="7 8">
    <name type="scientific">Hydrogenophaga electricum</name>
    <dbReference type="NCBI Taxonomy" id="1230953"/>
    <lineage>
        <taxon>Bacteria</taxon>
        <taxon>Pseudomonadati</taxon>
        <taxon>Pseudomonadota</taxon>
        <taxon>Betaproteobacteria</taxon>
        <taxon>Burkholderiales</taxon>
        <taxon>Comamonadaceae</taxon>
        <taxon>Hydrogenophaga</taxon>
    </lineage>
</organism>
<dbReference type="InterPro" id="IPR011623">
    <property type="entry name" value="7TMR_DISM_rcpt_extracell_dom1"/>
</dbReference>
<keyword evidence="4" id="KW-0418">Kinase</keyword>
<dbReference type="Pfam" id="PF07696">
    <property type="entry name" value="7TMR-DISMED2"/>
    <property type="match status" value="1"/>
</dbReference>
<keyword evidence="3" id="KW-0808">Transferase</keyword>
<dbReference type="Pfam" id="PF07695">
    <property type="entry name" value="7TMR-DISM_7TM"/>
    <property type="match status" value="1"/>
</dbReference>
<evidence type="ECO:0000256" key="5">
    <source>
        <dbReference type="SAM" id="Phobius"/>
    </source>
</evidence>
<dbReference type="PANTHER" id="PTHR42878:SF14">
    <property type="entry name" value="OSMOLARITY TWO-COMPONENT SYSTEM PROTEIN SSK1"/>
    <property type="match status" value="1"/>
</dbReference>
<dbReference type="InterPro" id="IPR003594">
    <property type="entry name" value="HATPase_dom"/>
</dbReference>
<dbReference type="InterPro" id="IPR050351">
    <property type="entry name" value="BphY/WalK/GraS-like"/>
</dbReference>
<dbReference type="SMART" id="SM00387">
    <property type="entry name" value="HATPase_c"/>
    <property type="match status" value="1"/>
</dbReference>
<keyword evidence="5" id="KW-0472">Membrane</keyword>
<feature type="transmembrane region" description="Helical" evidence="5">
    <location>
        <begin position="303"/>
        <end position="323"/>
    </location>
</feature>
<feature type="transmembrane region" description="Helical" evidence="5">
    <location>
        <begin position="240"/>
        <end position="261"/>
    </location>
</feature>
<keyword evidence="8" id="KW-1185">Reference proteome</keyword>
<evidence type="ECO:0000259" key="6">
    <source>
        <dbReference type="PROSITE" id="PS50109"/>
    </source>
</evidence>
<dbReference type="InterPro" id="IPR036097">
    <property type="entry name" value="HisK_dim/P_sf"/>
</dbReference>
<dbReference type="PANTHER" id="PTHR42878">
    <property type="entry name" value="TWO-COMPONENT HISTIDINE KINASE"/>
    <property type="match status" value="1"/>
</dbReference>
<feature type="transmembrane region" description="Helical" evidence="5">
    <location>
        <begin position="335"/>
        <end position="356"/>
    </location>
</feature>
<dbReference type="CDD" id="cd00082">
    <property type="entry name" value="HisKA"/>
    <property type="match status" value="1"/>
</dbReference>
<dbReference type="SUPFAM" id="SSF55874">
    <property type="entry name" value="ATPase domain of HSP90 chaperone/DNA topoisomerase II/histidine kinase"/>
    <property type="match status" value="1"/>
</dbReference>
<comment type="caution">
    <text evidence="7">The sequence shown here is derived from an EMBL/GenBank/DDBJ whole genome shotgun (WGS) entry which is preliminary data.</text>
</comment>
<dbReference type="Pfam" id="PF02518">
    <property type="entry name" value="HATPase_c"/>
    <property type="match status" value="1"/>
</dbReference>
<dbReference type="InterPro" id="IPR005467">
    <property type="entry name" value="His_kinase_dom"/>
</dbReference>
<dbReference type="EMBL" id="BSPB01000016">
    <property type="protein sequence ID" value="GLS14854.1"/>
    <property type="molecule type" value="Genomic_DNA"/>
</dbReference>
<evidence type="ECO:0000256" key="3">
    <source>
        <dbReference type="ARBA" id="ARBA00022679"/>
    </source>
</evidence>
<keyword evidence="5" id="KW-0812">Transmembrane</keyword>
<gene>
    <name evidence="7" type="ORF">GCM10007935_22870</name>
</gene>
<evidence type="ECO:0000313" key="7">
    <source>
        <dbReference type="EMBL" id="GLS14854.1"/>
    </source>
</evidence>
<feature type="transmembrane region" description="Helical" evidence="5">
    <location>
        <begin position="273"/>
        <end position="297"/>
    </location>
</feature>
<protein>
    <recommendedName>
        <fullName evidence="2">histidine kinase</fullName>
        <ecNumber evidence="2">2.7.13.3</ecNumber>
    </recommendedName>
</protein>
<feature type="transmembrane region" description="Helical" evidence="5">
    <location>
        <begin position="211"/>
        <end position="234"/>
    </location>
</feature>